<protein>
    <recommendedName>
        <fullName evidence="5">TonB C-terminal domain-containing protein</fullName>
    </recommendedName>
</protein>
<organism evidence="6 7">
    <name type="scientific">Poseidonibacter parvus</name>
    <dbReference type="NCBI Taxonomy" id="1850254"/>
    <lineage>
        <taxon>Bacteria</taxon>
        <taxon>Pseudomonadati</taxon>
        <taxon>Campylobacterota</taxon>
        <taxon>Epsilonproteobacteria</taxon>
        <taxon>Campylobacterales</taxon>
        <taxon>Arcobacteraceae</taxon>
        <taxon>Poseidonibacter</taxon>
    </lineage>
</organism>
<dbReference type="GO" id="GO:0016020">
    <property type="term" value="C:membrane"/>
    <property type="evidence" value="ECO:0007669"/>
    <property type="project" value="UniProtKB-SubCell"/>
</dbReference>
<keyword evidence="4" id="KW-0472">Membrane</keyword>
<dbReference type="GO" id="GO:0055085">
    <property type="term" value="P:transmembrane transport"/>
    <property type="evidence" value="ECO:0007669"/>
    <property type="project" value="InterPro"/>
</dbReference>
<dbReference type="GO" id="GO:0015891">
    <property type="term" value="P:siderophore transport"/>
    <property type="evidence" value="ECO:0007669"/>
    <property type="project" value="InterPro"/>
</dbReference>
<dbReference type="PROSITE" id="PS52015">
    <property type="entry name" value="TONB_CTD"/>
    <property type="match status" value="1"/>
</dbReference>
<keyword evidence="3" id="KW-1133">Transmembrane helix</keyword>
<dbReference type="AlphaFoldDB" id="A0A1P8KML9"/>
<feature type="domain" description="TonB C-terminal" evidence="5">
    <location>
        <begin position="3"/>
        <end position="88"/>
    </location>
</feature>
<evidence type="ECO:0000313" key="6">
    <source>
        <dbReference type="EMBL" id="APW65796.1"/>
    </source>
</evidence>
<dbReference type="KEGG" id="alp:LPB137_07985"/>
<sequence>MSKHLAQVRRHIIKNAKYSKRAKRLRIEDTVKVKFTLLSNGKVKNIQVLSGNKHLHKSAIKAVEKASVSFPKVSKSIDIIIPILYKLI</sequence>
<evidence type="ECO:0000256" key="1">
    <source>
        <dbReference type="ARBA" id="ARBA00004167"/>
    </source>
</evidence>
<dbReference type="Proteomes" id="UP000186074">
    <property type="component" value="Chromosome"/>
</dbReference>
<keyword evidence="7" id="KW-1185">Reference proteome</keyword>
<accession>A0A1P8KML9</accession>
<reference evidence="6 7" key="1">
    <citation type="submission" date="2017-01" db="EMBL/GenBank/DDBJ databases">
        <title>Genome sequencing of Arcobacter sp. LPB0137.</title>
        <authorList>
            <person name="Lee G.-W."/>
            <person name="Yi H."/>
        </authorList>
    </citation>
    <scope>NUCLEOTIDE SEQUENCE [LARGE SCALE GENOMIC DNA]</scope>
    <source>
        <strain evidence="6 7">LPB0137</strain>
    </source>
</reference>
<evidence type="ECO:0000256" key="4">
    <source>
        <dbReference type="ARBA" id="ARBA00023136"/>
    </source>
</evidence>
<keyword evidence="2" id="KW-0812">Transmembrane</keyword>
<gene>
    <name evidence="6" type="ORF">LPB137_07985</name>
</gene>
<dbReference type="GO" id="GO:0030288">
    <property type="term" value="C:outer membrane-bounded periplasmic space"/>
    <property type="evidence" value="ECO:0007669"/>
    <property type="project" value="InterPro"/>
</dbReference>
<evidence type="ECO:0000313" key="7">
    <source>
        <dbReference type="Proteomes" id="UP000186074"/>
    </source>
</evidence>
<dbReference type="NCBIfam" id="TIGR01352">
    <property type="entry name" value="tonB_Cterm"/>
    <property type="match status" value="1"/>
</dbReference>
<dbReference type="SUPFAM" id="SSF74653">
    <property type="entry name" value="TolA/TonB C-terminal domain"/>
    <property type="match status" value="1"/>
</dbReference>
<dbReference type="InterPro" id="IPR006260">
    <property type="entry name" value="TonB/TolA_C"/>
</dbReference>
<dbReference type="Pfam" id="PF03544">
    <property type="entry name" value="TonB_C"/>
    <property type="match status" value="1"/>
</dbReference>
<dbReference type="STRING" id="1850254.LPB137_07985"/>
<dbReference type="InterPro" id="IPR037682">
    <property type="entry name" value="TonB_C"/>
</dbReference>
<evidence type="ECO:0000256" key="3">
    <source>
        <dbReference type="ARBA" id="ARBA00022989"/>
    </source>
</evidence>
<dbReference type="InterPro" id="IPR003538">
    <property type="entry name" value="TonB"/>
</dbReference>
<name>A0A1P8KML9_9BACT</name>
<dbReference type="EMBL" id="CP019070">
    <property type="protein sequence ID" value="APW65796.1"/>
    <property type="molecule type" value="Genomic_DNA"/>
</dbReference>
<comment type="subcellular location">
    <subcellularLocation>
        <location evidence="1">Membrane</location>
        <topology evidence="1">Single-pass membrane protein</topology>
    </subcellularLocation>
</comment>
<evidence type="ECO:0000259" key="5">
    <source>
        <dbReference type="PROSITE" id="PS52015"/>
    </source>
</evidence>
<proteinExistence type="predicted"/>
<evidence type="ECO:0000256" key="2">
    <source>
        <dbReference type="ARBA" id="ARBA00022692"/>
    </source>
</evidence>
<dbReference type="GO" id="GO:0031992">
    <property type="term" value="F:energy transducer activity"/>
    <property type="evidence" value="ECO:0007669"/>
    <property type="project" value="InterPro"/>
</dbReference>
<dbReference type="Gene3D" id="3.30.1150.10">
    <property type="match status" value="1"/>
</dbReference>
<dbReference type="PRINTS" id="PR01374">
    <property type="entry name" value="TONBPROTEIN"/>
</dbReference>